<proteinExistence type="predicted"/>
<accession>A0A3B0WW12</accession>
<dbReference type="InterPro" id="IPR009912">
    <property type="entry name" value="DUF1451"/>
</dbReference>
<sequence length="126" mass="14412">MFTPHKQGDTTVVDAYNQMVSRVKYSLENAEAQAIPSLQKAMQQAVNEAVHLGEISIVDAEEISNYIKHDINDSIEYLVEYSRDFSGWLLLDIDIIEQKVMELFLSVADQTRIELDQLARTNHLDK</sequence>
<gene>
    <name evidence="1" type="ORF">MNBD_GAMMA07-2489</name>
</gene>
<dbReference type="Pfam" id="PF07295">
    <property type="entry name" value="DUF1451"/>
    <property type="match status" value="1"/>
</dbReference>
<organism evidence="1">
    <name type="scientific">hydrothermal vent metagenome</name>
    <dbReference type="NCBI Taxonomy" id="652676"/>
    <lineage>
        <taxon>unclassified sequences</taxon>
        <taxon>metagenomes</taxon>
        <taxon>ecological metagenomes</taxon>
    </lineage>
</organism>
<reference evidence="1" key="1">
    <citation type="submission" date="2018-06" db="EMBL/GenBank/DDBJ databases">
        <authorList>
            <person name="Zhirakovskaya E."/>
        </authorList>
    </citation>
    <scope>NUCLEOTIDE SEQUENCE</scope>
</reference>
<dbReference type="AlphaFoldDB" id="A0A3B0WW12"/>
<name>A0A3B0WW12_9ZZZZ</name>
<dbReference type="EMBL" id="UOFF01000263">
    <property type="protein sequence ID" value="VAW56640.1"/>
    <property type="molecule type" value="Genomic_DNA"/>
</dbReference>
<protein>
    <submittedName>
        <fullName evidence="1">Uncharacterized protein</fullName>
    </submittedName>
</protein>
<evidence type="ECO:0000313" key="1">
    <source>
        <dbReference type="EMBL" id="VAW56640.1"/>
    </source>
</evidence>